<accession>A0A2S7IW03</accession>
<dbReference type="CDD" id="cd00093">
    <property type="entry name" value="HTH_XRE"/>
    <property type="match status" value="1"/>
</dbReference>
<keyword evidence="3" id="KW-1185">Reference proteome</keyword>
<reference evidence="2 3" key="1">
    <citation type="submission" date="2018-02" db="EMBL/GenBank/DDBJ databases">
        <title>Draft genome sequence of Ochrobactrum oryzae found in Brazil.</title>
        <authorList>
            <person name="Cerdeira L."/>
            <person name="Andrade F."/>
            <person name="Zacariotto T."/>
            <person name="Barbosa B."/>
            <person name="Santos S."/>
            <person name="Cassetari V."/>
            <person name="Lincopan N."/>
        </authorList>
    </citation>
    <scope>NUCLEOTIDE SEQUENCE [LARGE SCALE GENOMIC DNA]</scope>
    <source>
        <strain evidence="2 3">OA447</strain>
    </source>
</reference>
<dbReference type="PROSITE" id="PS50943">
    <property type="entry name" value="HTH_CROC1"/>
    <property type="match status" value="1"/>
</dbReference>
<proteinExistence type="predicted"/>
<dbReference type="InterPro" id="IPR001387">
    <property type="entry name" value="Cro/C1-type_HTH"/>
</dbReference>
<organism evidence="2 3">
    <name type="scientific">Brucella oryzae</name>
    <dbReference type="NCBI Taxonomy" id="335286"/>
    <lineage>
        <taxon>Bacteria</taxon>
        <taxon>Pseudomonadati</taxon>
        <taxon>Pseudomonadota</taxon>
        <taxon>Alphaproteobacteria</taxon>
        <taxon>Hyphomicrobiales</taxon>
        <taxon>Brucellaceae</taxon>
        <taxon>Brucella/Ochrobactrum group</taxon>
        <taxon>Brucella</taxon>
    </lineage>
</organism>
<evidence type="ECO:0000313" key="3">
    <source>
        <dbReference type="Proteomes" id="UP000238493"/>
    </source>
</evidence>
<dbReference type="OrthoDB" id="123556at2"/>
<dbReference type="EMBL" id="PTRC01000033">
    <property type="protein sequence ID" value="PQA72193.1"/>
    <property type="molecule type" value="Genomic_DNA"/>
</dbReference>
<dbReference type="Proteomes" id="UP000238493">
    <property type="component" value="Unassembled WGS sequence"/>
</dbReference>
<dbReference type="InterPro" id="IPR010982">
    <property type="entry name" value="Lambda_DNA-bd_dom_sf"/>
</dbReference>
<dbReference type="Pfam" id="PF01381">
    <property type="entry name" value="HTH_3"/>
    <property type="match status" value="1"/>
</dbReference>
<feature type="domain" description="HTH cro/C1-type" evidence="1">
    <location>
        <begin position="11"/>
        <end position="57"/>
    </location>
</feature>
<name>A0A2S7IW03_9HYPH</name>
<dbReference type="GO" id="GO:0003677">
    <property type="term" value="F:DNA binding"/>
    <property type="evidence" value="ECO:0007669"/>
    <property type="project" value="InterPro"/>
</dbReference>
<comment type="caution">
    <text evidence="2">The sequence shown here is derived from an EMBL/GenBank/DDBJ whole genome shotgun (WGS) entry which is preliminary data.</text>
</comment>
<dbReference type="SUPFAM" id="SSF47413">
    <property type="entry name" value="lambda repressor-like DNA-binding domains"/>
    <property type="match status" value="1"/>
</dbReference>
<evidence type="ECO:0000259" key="1">
    <source>
        <dbReference type="PROSITE" id="PS50943"/>
    </source>
</evidence>
<gene>
    <name evidence="2" type="ORF">C3731_17490</name>
</gene>
<dbReference type="Gene3D" id="1.10.260.40">
    <property type="entry name" value="lambda repressor-like DNA-binding domains"/>
    <property type="match status" value="1"/>
</dbReference>
<sequence length="91" mass="10219">MRILYDPMNALKNIRKNVFKVTQSEFSVVAGVTQATVSRWENGVAPSLDEMRAIREAATNRGIAWDDSFFFETISPESFDDTCKAVGLRVT</sequence>
<evidence type="ECO:0000313" key="2">
    <source>
        <dbReference type="EMBL" id="PQA72193.1"/>
    </source>
</evidence>
<protein>
    <recommendedName>
        <fullName evidence="1">HTH cro/C1-type domain-containing protein</fullName>
    </recommendedName>
</protein>
<dbReference type="AlphaFoldDB" id="A0A2S7IW03"/>